<dbReference type="EMBL" id="JACHOV010000004">
    <property type="protein sequence ID" value="MBB4640942.1"/>
    <property type="molecule type" value="Genomic_DNA"/>
</dbReference>
<keyword evidence="3" id="KW-0012">Acyltransferase</keyword>
<evidence type="ECO:0000313" key="3">
    <source>
        <dbReference type="EMBL" id="MBB4640942.1"/>
    </source>
</evidence>
<organism evidence="3 4">
    <name type="scientific">Rhizorhapis suberifaciens</name>
    <name type="common">corky root of lettuce</name>
    <dbReference type="NCBI Taxonomy" id="13656"/>
    <lineage>
        <taxon>Bacteria</taxon>
        <taxon>Pseudomonadati</taxon>
        <taxon>Pseudomonadota</taxon>
        <taxon>Alphaproteobacteria</taxon>
        <taxon>Sphingomonadales</taxon>
        <taxon>Sphingomonadaceae</taxon>
        <taxon>Rhizorhapis</taxon>
    </lineage>
</organism>
<dbReference type="Gene3D" id="3.30.2140.10">
    <property type="entry name" value="Arylamine N-acetyltransferase"/>
    <property type="match status" value="1"/>
</dbReference>
<evidence type="ECO:0000256" key="1">
    <source>
        <dbReference type="ARBA" id="ARBA00006547"/>
    </source>
</evidence>
<comment type="caution">
    <text evidence="3">The sequence shown here is derived from an EMBL/GenBank/DDBJ whole genome shotgun (WGS) entry which is preliminary data.</text>
</comment>
<dbReference type="InterPro" id="IPR001447">
    <property type="entry name" value="Arylamine_N-AcTrfase"/>
</dbReference>
<dbReference type="RefSeq" id="WP_322790327.1">
    <property type="nucleotide sequence ID" value="NZ_JACHOV010000004.1"/>
</dbReference>
<dbReference type="AlphaFoldDB" id="A0A840HS19"/>
<dbReference type="Gene3D" id="2.40.128.150">
    <property type="entry name" value="Cysteine proteinases"/>
    <property type="match status" value="1"/>
</dbReference>
<dbReference type="GO" id="GO:0046990">
    <property type="term" value="F:N-hydroxyarylamine O-acetyltransferase activity"/>
    <property type="evidence" value="ECO:0007669"/>
    <property type="project" value="UniProtKB-EC"/>
</dbReference>
<dbReference type="PANTHER" id="PTHR11786:SF0">
    <property type="entry name" value="ARYLAMINE N-ACETYLTRANSFERASE 4-RELATED"/>
    <property type="match status" value="1"/>
</dbReference>
<sequence length="270" mass="30444">MSELDAYFSRIGINEAPSADAEGLMSLQRAHRLAIPFENLDIPLGRGISLAPERVFEKLVTQRRGGYCFEQNQLFLRALRQVGFEARPLLARVWLMADEVQPHTHTFNLVTLNGQPWIADAGFGGDFTPPMPLEPNRAAEAPGGVFYRLIEEERGWMLQRDGGTGWQDQYSFQLTPVEACDLEMGNHWTATRRQTRFTTLRIVSRALPDGRAGLIDRELSISRNQHTEERSISTPAEYRALLADYSTSICRQRRLPLSAYSVESIAGAHI</sequence>
<accession>A0A840HS19</accession>
<dbReference type="EC" id="2.3.1.118" evidence="3"/>
<dbReference type="SUPFAM" id="SSF54001">
    <property type="entry name" value="Cysteine proteinases"/>
    <property type="match status" value="1"/>
</dbReference>
<dbReference type="PRINTS" id="PR01543">
    <property type="entry name" value="ANATRNSFRASE"/>
</dbReference>
<dbReference type="Proteomes" id="UP000575068">
    <property type="component" value="Unassembled WGS sequence"/>
</dbReference>
<proteinExistence type="inferred from homology"/>
<name>A0A840HS19_9SPHN</name>
<gene>
    <name evidence="3" type="ORF">HNQ99_001246</name>
</gene>
<comment type="similarity">
    <text evidence="1 2">Belongs to the arylamine N-acetyltransferase family.</text>
</comment>
<dbReference type="Pfam" id="PF00797">
    <property type="entry name" value="Acetyltransf_2"/>
    <property type="match status" value="1"/>
</dbReference>
<keyword evidence="3" id="KW-0808">Transferase</keyword>
<dbReference type="InterPro" id="IPR038765">
    <property type="entry name" value="Papain-like_cys_pep_sf"/>
</dbReference>
<protein>
    <submittedName>
        <fullName evidence="3">N-hydroxyarylamine O-acetyltransferase</fullName>
        <ecNumber evidence="3">2.3.1.118</ecNumber>
    </submittedName>
</protein>
<evidence type="ECO:0000313" key="4">
    <source>
        <dbReference type="Proteomes" id="UP000575068"/>
    </source>
</evidence>
<dbReference type="PANTHER" id="PTHR11786">
    <property type="entry name" value="N-HYDROXYARYLAMINE O-ACETYLTRANSFERASE"/>
    <property type="match status" value="1"/>
</dbReference>
<reference evidence="3 4" key="1">
    <citation type="submission" date="2020-08" db="EMBL/GenBank/DDBJ databases">
        <title>Genomic Encyclopedia of Type Strains, Phase IV (KMG-IV): sequencing the most valuable type-strain genomes for metagenomic binning, comparative biology and taxonomic classification.</title>
        <authorList>
            <person name="Goeker M."/>
        </authorList>
    </citation>
    <scope>NUCLEOTIDE SEQUENCE [LARGE SCALE GENOMIC DNA]</scope>
    <source>
        <strain evidence="3 4">DSM 7465</strain>
    </source>
</reference>
<evidence type="ECO:0000256" key="2">
    <source>
        <dbReference type="RuleBase" id="RU003452"/>
    </source>
</evidence>
<keyword evidence="4" id="KW-1185">Reference proteome</keyword>